<feature type="compositionally biased region" description="Basic and acidic residues" evidence="1">
    <location>
        <begin position="340"/>
        <end position="362"/>
    </location>
</feature>
<comment type="caution">
    <text evidence="4">The sequence shown here is derived from an EMBL/GenBank/DDBJ whole genome shotgun (WGS) entry which is preliminary data.</text>
</comment>
<sequence>MREQGPWSLSVASAYHGPMDPIVIVFLVIAVVVIGGVFLLGVLLFGGLRTSIFFTVHTQENVIVQRFGKFQRVASPGLNRKLPFVESITKPISLRVQQLEVNIETKTKDNVFVTVPVAVQYVIRENNVVDAYYKLSDPEAQIRSYVFDTVRSALSTLNLDEAFESKDDIATTVERTLAARMQEYGFNIVNTLVTDISPDQRVRDSMNSINAAQRDREAAQALAEADKIKRVTQAEAEAESKRLQGVGVAAQRKEIAHGIAEQYEMLRKAGISNTAEQLLLMTQYFDTMQEVARNGRSNVLLLPSNPGALGTLYEELRNTIITGHGSADVAAGHDGQAGPGDRESTSDDENRSRERSRRDRQDASTGQGPRTGQAQGHQQGPGPVPGQLPPQPGQMPPQGFPQHGGQFMPPPLRPPQQDG</sequence>
<evidence type="ECO:0000256" key="2">
    <source>
        <dbReference type="SAM" id="Phobius"/>
    </source>
</evidence>
<gene>
    <name evidence="4" type="ORF">GCM10011333_15670</name>
</gene>
<proteinExistence type="predicted"/>
<evidence type="ECO:0000313" key="5">
    <source>
        <dbReference type="Proteomes" id="UP000616114"/>
    </source>
</evidence>
<organism evidence="4 5">
    <name type="scientific">Sediminivirga luteola</name>
    <dbReference type="NCBI Taxonomy" id="1774748"/>
    <lineage>
        <taxon>Bacteria</taxon>
        <taxon>Bacillati</taxon>
        <taxon>Actinomycetota</taxon>
        <taxon>Actinomycetes</taxon>
        <taxon>Micrococcales</taxon>
        <taxon>Brevibacteriaceae</taxon>
        <taxon>Sediminivirga</taxon>
    </lineage>
</organism>
<feature type="compositionally biased region" description="Pro residues" evidence="1">
    <location>
        <begin position="382"/>
        <end position="399"/>
    </location>
</feature>
<feature type="compositionally biased region" description="Pro residues" evidence="1">
    <location>
        <begin position="408"/>
        <end position="419"/>
    </location>
</feature>
<feature type="compositionally biased region" description="Low complexity" evidence="1">
    <location>
        <begin position="372"/>
        <end position="381"/>
    </location>
</feature>
<dbReference type="Proteomes" id="UP000616114">
    <property type="component" value="Unassembled WGS sequence"/>
</dbReference>
<keyword evidence="2" id="KW-0812">Transmembrane</keyword>
<dbReference type="SMART" id="SM00244">
    <property type="entry name" value="PHB"/>
    <property type="match status" value="1"/>
</dbReference>
<dbReference type="InterPro" id="IPR036013">
    <property type="entry name" value="Band_7/SPFH_dom_sf"/>
</dbReference>
<feature type="transmembrane region" description="Helical" evidence="2">
    <location>
        <begin position="22"/>
        <end position="45"/>
    </location>
</feature>
<dbReference type="AlphaFoldDB" id="A0A8J2TXR6"/>
<accession>A0A8J2TXR6</accession>
<dbReference type="InterPro" id="IPR001107">
    <property type="entry name" value="Band_7"/>
</dbReference>
<feature type="region of interest" description="Disordered" evidence="1">
    <location>
        <begin position="327"/>
        <end position="419"/>
    </location>
</feature>
<evidence type="ECO:0000259" key="3">
    <source>
        <dbReference type="SMART" id="SM00244"/>
    </source>
</evidence>
<dbReference type="Pfam" id="PF01145">
    <property type="entry name" value="Band_7"/>
    <property type="match status" value="1"/>
</dbReference>
<feature type="domain" description="Band 7" evidence="3">
    <location>
        <begin position="51"/>
        <end position="210"/>
    </location>
</feature>
<evidence type="ECO:0000256" key="1">
    <source>
        <dbReference type="SAM" id="MobiDB-lite"/>
    </source>
</evidence>
<dbReference type="EMBL" id="BMFY01000005">
    <property type="protein sequence ID" value="GGA13534.1"/>
    <property type="molecule type" value="Genomic_DNA"/>
</dbReference>
<dbReference type="PANTHER" id="PTHR43327:SF31">
    <property type="entry name" value="HYPERSENSITIVE-INDUCED RESPONSE PROTEIN 2"/>
    <property type="match status" value="1"/>
</dbReference>
<protein>
    <recommendedName>
        <fullName evidence="3">Band 7 domain-containing protein</fullName>
    </recommendedName>
</protein>
<keyword evidence="5" id="KW-1185">Reference proteome</keyword>
<dbReference type="InterPro" id="IPR050710">
    <property type="entry name" value="Band7/mec-2_domain"/>
</dbReference>
<dbReference type="CDD" id="cd03407">
    <property type="entry name" value="SPFH_like_u4"/>
    <property type="match status" value="1"/>
</dbReference>
<keyword evidence="2" id="KW-1133">Transmembrane helix</keyword>
<keyword evidence="2" id="KW-0472">Membrane</keyword>
<name>A0A8J2TXR6_9MICO</name>
<dbReference type="PANTHER" id="PTHR43327">
    <property type="entry name" value="STOMATIN-LIKE PROTEIN 2, MITOCHONDRIAL"/>
    <property type="match status" value="1"/>
</dbReference>
<reference evidence="4" key="1">
    <citation type="journal article" date="2014" name="Int. J. Syst. Evol. Microbiol.">
        <title>Complete genome sequence of Corynebacterium casei LMG S-19264T (=DSM 44701T), isolated from a smear-ripened cheese.</title>
        <authorList>
            <consortium name="US DOE Joint Genome Institute (JGI-PGF)"/>
            <person name="Walter F."/>
            <person name="Albersmeier A."/>
            <person name="Kalinowski J."/>
            <person name="Ruckert C."/>
        </authorList>
    </citation>
    <scope>NUCLEOTIDE SEQUENCE</scope>
    <source>
        <strain evidence="4">CGMCC 1.12785</strain>
    </source>
</reference>
<dbReference type="SUPFAM" id="SSF117892">
    <property type="entry name" value="Band 7/SPFH domain"/>
    <property type="match status" value="1"/>
</dbReference>
<evidence type="ECO:0000313" key="4">
    <source>
        <dbReference type="EMBL" id="GGA13534.1"/>
    </source>
</evidence>
<reference evidence="4" key="2">
    <citation type="submission" date="2020-09" db="EMBL/GenBank/DDBJ databases">
        <authorList>
            <person name="Sun Q."/>
            <person name="Zhou Y."/>
        </authorList>
    </citation>
    <scope>NUCLEOTIDE SEQUENCE</scope>
    <source>
        <strain evidence="4">CGMCC 1.12785</strain>
    </source>
</reference>
<dbReference type="Gene3D" id="3.30.479.30">
    <property type="entry name" value="Band 7 domain"/>
    <property type="match status" value="1"/>
</dbReference>